<gene>
    <name evidence="9" type="ORF">K490DRAFT_67737</name>
</gene>
<keyword evidence="5" id="KW-0378">Hydrolase</keyword>
<dbReference type="EMBL" id="ML978731">
    <property type="protein sequence ID" value="KAF2085319.1"/>
    <property type="molecule type" value="Genomic_DNA"/>
</dbReference>
<organism evidence="9 10">
    <name type="scientific">Saccharata proteae CBS 121410</name>
    <dbReference type="NCBI Taxonomy" id="1314787"/>
    <lineage>
        <taxon>Eukaryota</taxon>
        <taxon>Fungi</taxon>
        <taxon>Dikarya</taxon>
        <taxon>Ascomycota</taxon>
        <taxon>Pezizomycotina</taxon>
        <taxon>Dothideomycetes</taxon>
        <taxon>Dothideomycetes incertae sedis</taxon>
        <taxon>Botryosphaeriales</taxon>
        <taxon>Saccharataceae</taxon>
        <taxon>Saccharata</taxon>
    </lineage>
</organism>
<keyword evidence="6" id="KW-0788">Thiol protease</keyword>
<dbReference type="InterPro" id="IPR044635">
    <property type="entry name" value="UBP14-like"/>
</dbReference>
<evidence type="ECO:0000256" key="2">
    <source>
        <dbReference type="ARBA" id="ARBA00012759"/>
    </source>
</evidence>
<reference evidence="9" key="1">
    <citation type="journal article" date="2020" name="Stud. Mycol.">
        <title>101 Dothideomycetes genomes: a test case for predicting lifestyles and emergence of pathogens.</title>
        <authorList>
            <person name="Haridas S."/>
            <person name="Albert R."/>
            <person name="Binder M."/>
            <person name="Bloem J."/>
            <person name="Labutti K."/>
            <person name="Salamov A."/>
            <person name="Andreopoulos B."/>
            <person name="Baker S."/>
            <person name="Barry K."/>
            <person name="Bills G."/>
            <person name="Bluhm B."/>
            <person name="Cannon C."/>
            <person name="Castanera R."/>
            <person name="Culley D."/>
            <person name="Daum C."/>
            <person name="Ezra D."/>
            <person name="Gonzalez J."/>
            <person name="Henrissat B."/>
            <person name="Kuo A."/>
            <person name="Liang C."/>
            <person name="Lipzen A."/>
            <person name="Lutzoni F."/>
            <person name="Magnuson J."/>
            <person name="Mondo S."/>
            <person name="Nolan M."/>
            <person name="Ohm R."/>
            <person name="Pangilinan J."/>
            <person name="Park H.-J."/>
            <person name="Ramirez L."/>
            <person name="Alfaro M."/>
            <person name="Sun H."/>
            <person name="Tritt A."/>
            <person name="Yoshinaga Y."/>
            <person name="Zwiers L.-H."/>
            <person name="Turgeon B."/>
            <person name="Goodwin S."/>
            <person name="Spatafora J."/>
            <person name="Crous P."/>
            <person name="Grigoriev I."/>
        </authorList>
    </citation>
    <scope>NUCLEOTIDE SEQUENCE</scope>
    <source>
        <strain evidence="9">CBS 121410</strain>
    </source>
</reference>
<evidence type="ECO:0000256" key="7">
    <source>
        <dbReference type="SAM" id="MobiDB-lite"/>
    </source>
</evidence>
<evidence type="ECO:0000256" key="4">
    <source>
        <dbReference type="ARBA" id="ARBA00022786"/>
    </source>
</evidence>
<dbReference type="Proteomes" id="UP000799776">
    <property type="component" value="Unassembled WGS sequence"/>
</dbReference>
<dbReference type="InterPro" id="IPR001394">
    <property type="entry name" value="Peptidase_C19_UCH"/>
</dbReference>
<dbReference type="PANTHER" id="PTHR43982:SF6">
    <property type="entry name" value="UBIQUITIN CARBOXYL-TERMINAL HYDROLASE 2-RELATED"/>
    <property type="match status" value="1"/>
</dbReference>
<comment type="catalytic activity">
    <reaction evidence="1">
        <text>Thiol-dependent hydrolysis of ester, thioester, amide, peptide and isopeptide bonds formed by the C-terminal Gly of ubiquitin (a 76-residue protein attached to proteins as an intracellular targeting signal).</text>
        <dbReference type="EC" id="3.4.19.12"/>
    </reaction>
</comment>
<dbReference type="Pfam" id="PF00443">
    <property type="entry name" value="UCH"/>
    <property type="match status" value="1"/>
</dbReference>
<keyword evidence="4" id="KW-0833">Ubl conjugation pathway</keyword>
<evidence type="ECO:0000313" key="10">
    <source>
        <dbReference type="Proteomes" id="UP000799776"/>
    </source>
</evidence>
<feature type="domain" description="USP" evidence="8">
    <location>
        <begin position="582"/>
        <end position="1143"/>
    </location>
</feature>
<dbReference type="OrthoDB" id="2420415at2759"/>
<dbReference type="Gene3D" id="3.90.70.10">
    <property type="entry name" value="Cysteine proteinases"/>
    <property type="match status" value="2"/>
</dbReference>
<keyword evidence="3" id="KW-0645">Protease</keyword>
<name>A0A9P4LVG8_9PEZI</name>
<dbReference type="GO" id="GO:0061136">
    <property type="term" value="P:regulation of proteasomal protein catabolic process"/>
    <property type="evidence" value="ECO:0007669"/>
    <property type="project" value="TreeGrafter"/>
</dbReference>
<dbReference type="PROSITE" id="PS00972">
    <property type="entry name" value="USP_1"/>
    <property type="match status" value="1"/>
</dbReference>
<sequence length="1221" mass="137296">MSSKPGKTAPRLIEDLYHHDPRQSAPAILADAPSHYDPKRTPSPAFAPGSCHHNFMLKRSQSKLATADVRKLPHSVYKVASYCRKCRYHFDLLLDSRAAGSSLCPSERFPLHHFLFLAEEITIKDPRITKEFLTALMDPGVIEQRFKAAKDQDPSRTELAKARPVDPPYVLSMYLRDALWKREGKTRIPCRNKKFMVCFGTDCDSLLGALGFTYSEGEEGGDGGWTLPSPAAEYDPVKGDVLYDLLDDTRQELQCLVDNESYEIKRTLNKFDYQPEGAREEIQRVLGSLKYDRKSRTLNRDHSEPHPYYASLGAIEDFSDDLLGFAFDRQVATDPENTPYYFECLEGLAHGRNSESLDIKRVTLRSEGFFSRSDVTKACEYFGLGDVTFGRGVTDEEIINIFQLRLADTTPGLHHEVREHLRVIGQYRQSEVINDTAADTIKSPDQAFNYLGIDKNISEDWISTVAQNKMRDVPDDAEKIRHAVQVIADDRKSQALQLWIQTGEMSVADGMDVAKAYSLFGINDGAENIDLDVLKTQVAELIRENPDKTKEYERAVEVIQETVGKGPKNNAPPKYPPDQWPVGIKNLGNTCYLNAILQFLFTIRPLRQLVLNFEQYKMDLTPESIKAKRVGNRKVTEDEIRRSQQFALELRRLFIEMQESAETIGPRRELVQGALQSAVAEALPEHQSSTDDSDATLVGDTGGANGDQDVGNAIIEKSGGIIQERHTNSKAETLPDVETSTVDHEQISQDPMGYATLPKPQDSLMDIDNKATQSASAESHDDTSTGKPPHPGHKPPLPPRAAETAPAIQTADQPPTTIQQDAAEILNNVLLQISYAIRAESFWEGEQMDLIKNLFYGTEQLSLDKKGQISQRIQIFNNRLVPFLDRPKTIYEALDDDFDRRAIEGSTDVRKWTVMLKPPPVLLINIGRVDFDKKQGKTVRSYEHLSLDETIYLDRYVLPTDDQALAEELSSRREHAWNLKDTLYAHLQRIKELRSSELEASLPKVLTTTSKWLSKVHTAHDDALGNLDDSNMASLEGKLNRKATAIQAEIDRLNASTKEIESRLSQVWSSCNSMPYKLHSLFIHSGGASSGHYWVSIRDFRSDTWRKYNDETIESIWDVDSDIFGKGNTNHRVTPTCAVYVKADLSYENQPLVEALSRHLKAVPKETEMADIQHSLTDFGPDSLVDAPITEGIEIDTLDFTGADKAEDEAQGLEYGEGNRE</sequence>
<dbReference type="SUPFAM" id="SSF54001">
    <property type="entry name" value="Cysteine proteinases"/>
    <property type="match status" value="1"/>
</dbReference>
<dbReference type="PROSITE" id="PS50235">
    <property type="entry name" value="USP_3"/>
    <property type="match status" value="1"/>
</dbReference>
<comment type="caution">
    <text evidence="9">The sequence shown here is derived from an EMBL/GenBank/DDBJ whole genome shotgun (WGS) entry which is preliminary data.</text>
</comment>
<evidence type="ECO:0000256" key="1">
    <source>
        <dbReference type="ARBA" id="ARBA00000707"/>
    </source>
</evidence>
<evidence type="ECO:0000313" key="9">
    <source>
        <dbReference type="EMBL" id="KAF2085319.1"/>
    </source>
</evidence>
<proteinExistence type="predicted"/>
<dbReference type="InterPro" id="IPR025305">
    <property type="entry name" value="UCH_repeat_domain"/>
</dbReference>
<dbReference type="Pfam" id="PF13446">
    <property type="entry name" value="RPT"/>
    <property type="match status" value="3"/>
</dbReference>
<dbReference type="EC" id="3.4.19.12" evidence="2"/>
<dbReference type="InterPro" id="IPR018200">
    <property type="entry name" value="USP_CS"/>
</dbReference>
<dbReference type="GO" id="GO:0070628">
    <property type="term" value="F:proteasome binding"/>
    <property type="evidence" value="ECO:0007669"/>
    <property type="project" value="TreeGrafter"/>
</dbReference>
<accession>A0A9P4LVG8</accession>
<dbReference type="GO" id="GO:0016579">
    <property type="term" value="P:protein deubiquitination"/>
    <property type="evidence" value="ECO:0007669"/>
    <property type="project" value="InterPro"/>
</dbReference>
<feature type="region of interest" description="Disordered" evidence="7">
    <location>
        <begin position="1201"/>
        <end position="1221"/>
    </location>
</feature>
<dbReference type="GO" id="GO:0043161">
    <property type="term" value="P:proteasome-mediated ubiquitin-dependent protein catabolic process"/>
    <property type="evidence" value="ECO:0007669"/>
    <property type="project" value="InterPro"/>
</dbReference>
<dbReference type="InterPro" id="IPR028889">
    <property type="entry name" value="USP"/>
</dbReference>
<evidence type="ECO:0000259" key="8">
    <source>
        <dbReference type="PROSITE" id="PS50235"/>
    </source>
</evidence>
<protein>
    <recommendedName>
        <fullName evidence="2">ubiquitinyl hydrolase 1</fullName>
        <ecNumber evidence="2">3.4.19.12</ecNumber>
    </recommendedName>
</protein>
<evidence type="ECO:0000256" key="5">
    <source>
        <dbReference type="ARBA" id="ARBA00022801"/>
    </source>
</evidence>
<dbReference type="InterPro" id="IPR038765">
    <property type="entry name" value="Papain-like_cys_pep_sf"/>
</dbReference>
<evidence type="ECO:0000256" key="3">
    <source>
        <dbReference type="ARBA" id="ARBA00022670"/>
    </source>
</evidence>
<dbReference type="PANTHER" id="PTHR43982">
    <property type="entry name" value="UBIQUITIN CARBOXYL-TERMINAL HYDROLASE"/>
    <property type="match status" value="1"/>
</dbReference>
<feature type="region of interest" description="Disordered" evidence="7">
    <location>
        <begin position="683"/>
        <end position="814"/>
    </location>
</feature>
<keyword evidence="10" id="KW-1185">Reference proteome</keyword>
<dbReference type="AlphaFoldDB" id="A0A9P4LVG8"/>
<dbReference type="PROSITE" id="PS00973">
    <property type="entry name" value="USP_2"/>
    <property type="match status" value="1"/>
</dbReference>
<dbReference type="GO" id="GO:0004843">
    <property type="term" value="F:cysteine-type deubiquitinase activity"/>
    <property type="evidence" value="ECO:0007669"/>
    <property type="project" value="UniProtKB-EC"/>
</dbReference>
<evidence type="ECO:0000256" key="6">
    <source>
        <dbReference type="ARBA" id="ARBA00022807"/>
    </source>
</evidence>